<feature type="domain" description="FAD-binding" evidence="5">
    <location>
        <begin position="2"/>
        <end position="340"/>
    </location>
</feature>
<accession>A0ABN1W3H6</accession>
<dbReference type="InterPro" id="IPR050641">
    <property type="entry name" value="RIFMO-like"/>
</dbReference>
<keyword evidence="3" id="KW-0285">Flavoprotein</keyword>
<dbReference type="InterPro" id="IPR036188">
    <property type="entry name" value="FAD/NAD-bd_sf"/>
</dbReference>
<name>A0ABN1W3H6_9ACTN</name>
<dbReference type="Gene3D" id="3.30.70.2450">
    <property type="match status" value="1"/>
</dbReference>
<reference evidence="6 7" key="1">
    <citation type="journal article" date="2019" name="Int. J. Syst. Evol. Microbiol.">
        <title>The Global Catalogue of Microorganisms (GCM) 10K type strain sequencing project: providing services to taxonomists for standard genome sequencing and annotation.</title>
        <authorList>
            <consortium name="The Broad Institute Genomics Platform"/>
            <consortium name="The Broad Institute Genome Sequencing Center for Infectious Disease"/>
            <person name="Wu L."/>
            <person name="Ma J."/>
        </authorList>
    </citation>
    <scope>NUCLEOTIDE SEQUENCE [LARGE SCALE GENOMIC DNA]</scope>
    <source>
        <strain evidence="6 7">JCM 13004</strain>
    </source>
</reference>
<dbReference type="InterPro" id="IPR036249">
    <property type="entry name" value="Thioredoxin-like_sf"/>
</dbReference>
<dbReference type="NCBIfam" id="NF004832">
    <property type="entry name" value="PRK06184.1"/>
    <property type="match status" value="1"/>
</dbReference>
<evidence type="ECO:0000313" key="6">
    <source>
        <dbReference type="EMBL" id="GAA1232875.1"/>
    </source>
</evidence>
<organism evidence="6 7">
    <name type="scientific">Kitasatospora nipponensis</name>
    <dbReference type="NCBI Taxonomy" id="258049"/>
    <lineage>
        <taxon>Bacteria</taxon>
        <taxon>Bacillati</taxon>
        <taxon>Actinomycetota</taxon>
        <taxon>Actinomycetes</taxon>
        <taxon>Kitasatosporales</taxon>
        <taxon>Streptomycetaceae</taxon>
        <taxon>Kitasatospora</taxon>
    </lineage>
</organism>
<evidence type="ECO:0000256" key="2">
    <source>
        <dbReference type="ARBA" id="ARBA00007801"/>
    </source>
</evidence>
<dbReference type="InterPro" id="IPR002938">
    <property type="entry name" value="FAD-bd"/>
</dbReference>
<dbReference type="EMBL" id="BAAALF010000032">
    <property type="protein sequence ID" value="GAA1232875.1"/>
    <property type="molecule type" value="Genomic_DNA"/>
</dbReference>
<evidence type="ECO:0000256" key="4">
    <source>
        <dbReference type="ARBA" id="ARBA00022827"/>
    </source>
</evidence>
<dbReference type="Gene3D" id="3.40.30.120">
    <property type="match status" value="1"/>
</dbReference>
<evidence type="ECO:0000256" key="1">
    <source>
        <dbReference type="ARBA" id="ARBA00001974"/>
    </source>
</evidence>
<proteinExistence type="inferred from homology"/>
<evidence type="ECO:0000256" key="3">
    <source>
        <dbReference type="ARBA" id="ARBA00022630"/>
    </source>
</evidence>
<dbReference type="PANTHER" id="PTHR43004">
    <property type="entry name" value="TRK SYSTEM POTASSIUM UPTAKE PROTEIN"/>
    <property type="match status" value="1"/>
</dbReference>
<keyword evidence="7" id="KW-1185">Reference proteome</keyword>
<comment type="cofactor">
    <cofactor evidence="1">
        <name>FAD</name>
        <dbReference type="ChEBI" id="CHEBI:57692"/>
    </cofactor>
</comment>
<comment type="caution">
    <text evidence="6">The sequence shown here is derived from an EMBL/GenBank/DDBJ whole genome shotgun (WGS) entry which is preliminary data.</text>
</comment>
<gene>
    <name evidence="6" type="ORF">GCM10009665_23920</name>
</gene>
<sequence>MTDVLIVGAGPTGLTLACDLARRGVAVRVVERAAAHHRESRGKGLLPRSLEVLADLAVADRITAAGGPEPVLRKYFDGAPVADTDPAAGRATEPGAVFAQGLLIGQWQVEEVLRERLAELGGAVELGAELVGLVEGPHGVGAELADGRRIEARYLVGCDGGRSTVRGLLALPFEGYGAAVESMVCGDVTAPGLSRDFWHQWYTADGGVLLCPLPGGDLFQFQASPELDHEGRPLPPSLAGFQRLLDRHARVPGLVLGDGGWISSWRVNVRMVDRLRVGRVLLAGDAAHVHPIAGGLGMNTGIQDAFNLGWKLALVIGGQAGPALLDSYQEERLPVAAATLAVTSERLERALAAVRRPGQGTEAGLGPATGRDYRGSSLAVGEGNAALRPGDRAPDAPCVEARGGWPTRLFGHFTGPRFTLLGFGPGAGSALREVGAARGELVRTVAVGAAGAVGVRAVGGVDRELLDPDGSVRRGYGLGADALVLVRPDHHVALIAPAAGGAGPVLDYLAGLGR</sequence>
<dbReference type="Pfam" id="PF01494">
    <property type="entry name" value="FAD_binding_3"/>
    <property type="match status" value="1"/>
</dbReference>
<dbReference type="PRINTS" id="PR00420">
    <property type="entry name" value="RNGMNOXGNASE"/>
</dbReference>
<dbReference type="Proteomes" id="UP001500037">
    <property type="component" value="Unassembled WGS sequence"/>
</dbReference>
<protein>
    <submittedName>
        <fullName evidence="6">FAD-dependent oxidoreductase</fullName>
    </submittedName>
</protein>
<dbReference type="PANTHER" id="PTHR43004:SF19">
    <property type="entry name" value="BINDING MONOOXYGENASE, PUTATIVE (JCVI)-RELATED"/>
    <property type="match status" value="1"/>
</dbReference>
<dbReference type="SUPFAM" id="SSF51905">
    <property type="entry name" value="FAD/NAD(P)-binding domain"/>
    <property type="match status" value="1"/>
</dbReference>
<dbReference type="SUPFAM" id="SSF52833">
    <property type="entry name" value="Thioredoxin-like"/>
    <property type="match status" value="1"/>
</dbReference>
<dbReference type="Gene3D" id="3.50.50.60">
    <property type="entry name" value="FAD/NAD(P)-binding domain"/>
    <property type="match status" value="1"/>
</dbReference>
<evidence type="ECO:0000259" key="5">
    <source>
        <dbReference type="Pfam" id="PF01494"/>
    </source>
</evidence>
<dbReference type="RefSeq" id="WP_344441362.1">
    <property type="nucleotide sequence ID" value="NZ_BAAALF010000032.1"/>
</dbReference>
<keyword evidence="4" id="KW-0274">FAD</keyword>
<evidence type="ECO:0000313" key="7">
    <source>
        <dbReference type="Proteomes" id="UP001500037"/>
    </source>
</evidence>
<comment type="similarity">
    <text evidence="2">Belongs to the PheA/TfdB FAD monooxygenase family.</text>
</comment>